<name>A0ACD3B5W4_9AGAR</name>
<accession>A0ACD3B5W4</accession>
<protein>
    <submittedName>
        <fullName evidence="1">Uncharacterized protein</fullName>
    </submittedName>
</protein>
<proteinExistence type="predicted"/>
<sequence>MARFRAFASDSSEDEETSSQPEEEQSESSSEVSGSGSEESSEGEEESSSEASSEDERESSPSVRQNARKRTRNALIQNESGEYQYAHEVERVHSRSPSPPSRPQGDPSLIPWAQHVGIDAQRMHVMQVSMFRVPEEAAALKALKNEGTSRARPKLRIQSQQGSRKHSRDSDGDNLRFDSRERASFAHDIEPQPLRPSRKFARVEGSHSATNTHEGAVVDAGLSFGRSFRASWGPGGKLVYLGGLCGPNSSSKLTANSSTIFISTFPPVLPLALCPAPSTLSSATAAPENEDSPLPTILLQHHLSHTRITLDDAKFPFATPSPRDLDFASFSRLFPPSSTSPVASLFRLGRALFDPIKPKLPPRNAAPSITPSIRNHVETLLRTHSLSEFLTDALASTVDAFLRSPSFAVETSSAAQHTVPASALAAVFTLLTGNQVTRACEKATDAGYIKLATLVAQAGGDEFFQEDIRSQLEVWHQEGLSGAVTQGTFGQKTKAFVSDDVRRIYALLGGSFLDGEEETTLEVLSSLDWKRVFAVCLWYGHSGQIDKSVRDVFSAYENLFTRDTTGKVARPLPWYAESGTGKPSSPWKLDSSQPPHDAHYSLLRLHADPTLSLSHVLSPLSFSPSPADWSLCWHLYILLSRCMRVRDLGDRSEPVSTRSRSHGLTDTPDPEQDGIEGHSPSADLLTSTYAFQLEGAGKIQEAVFVLLHLEASVGREKAIKDLLGRSAAKLNAWATRGLHGSLQIPESWIDEAKAVYAFNAGDVFTAYELYLTAGLDNAAHDVAVSELAPDAILRQDFDLLKFLFEKFETRPVDGWHVRGKIFLDYAQIMNRLPDLLDEETDDALPDAAIATETEELIRKMYKVIGVLPDILHNKNDPRHKAALVSMTGKLVALIDKAKPLTLSKIQPSATDEKIKLAHIRSNAYARFMKSL</sequence>
<reference evidence="1 2" key="1">
    <citation type="journal article" date="2019" name="Nat. Ecol. Evol.">
        <title>Megaphylogeny resolves global patterns of mushroom evolution.</title>
        <authorList>
            <person name="Varga T."/>
            <person name="Krizsan K."/>
            <person name="Foldi C."/>
            <person name="Dima B."/>
            <person name="Sanchez-Garcia M."/>
            <person name="Sanchez-Ramirez S."/>
            <person name="Szollosi G.J."/>
            <person name="Szarkandi J.G."/>
            <person name="Papp V."/>
            <person name="Albert L."/>
            <person name="Andreopoulos W."/>
            <person name="Angelini C."/>
            <person name="Antonin V."/>
            <person name="Barry K.W."/>
            <person name="Bougher N.L."/>
            <person name="Buchanan P."/>
            <person name="Buyck B."/>
            <person name="Bense V."/>
            <person name="Catcheside P."/>
            <person name="Chovatia M."/>
            <person name="Cooper J."/>
            <person name="Damon W."/>
            <person name="Desjardin D."/>
            <person name="Finy P."/>
            <person name="Geml J."/>
            <person name="Haridas S."/>
            <person name="Hughes K."/>
            <person name="Justo A."/>
            <person name="Karasinski D."/>
            <person name="Kautmanova I."/>
            <person name="Kiss B."/>
            <person name="Kocsube S."/>
            <person name="Kotiranta H."/>
            <person name="LaButti K.M."/>
            <person name="Lechner B.E."/>
            <person name="Liimatainen K."/>
            <person name="Lipzen A."/>
            <person name="Lukacs Z."/>
            <person name="Mihaltcheva S."/>
            <person name="Morgado L.N."/>
            <person name="Niskanen T."/>
            <person name="Noordeloos M.E."/>
            <person name="Ohm R.A."/>
            <person name="Ortiz-Santana B."/>
            <person name="Ovrebo C."/>
            <person name="Racz N."/>
            <person name="Riley R."/>
            <person name="Savchenko A."/>
            <person name="Shiryaev A."/>
            <person name="Soop K."/>
            <person name="Spirin V."/>
            <person name="Szebenyi C."/>
            <person name="Tomsovsky M."/>
            <person name="Tulloss R.E."/>
            <person name="Uehling J."/>
            <person name="Grigoriev I.V."/>
            <person name="Vagvolgyi C."/>
            <person name="Papp T."/>
            <person name="Martin F.M."/>
            <person name="Miettinen O."/>
            <person name="Hibbett D.S."/>
            <person name="Nagy L.G."/>
        </authorList>
    </citation>
    <scope>NUCLEOTIDE SEQUENCE [LARGE SCALE GENOMIC DNA]</scope>
    <source>
        <strain evidence="1 2">NL-1719</strain>
    </source>
</reference>
<gene>
    <name evidence="1" type="ORF">BDN72DRAFT_814625</name>
</gene>
<dbReference type="Proteomes" id="UP000308600">
    <property type="component" value="Unassembled WGS sequence"/>
</dbReference>
<organism evidence="1 2">
    <name type="scientific">Pluteus cervinus</name>
    <dbReference type="NCBI Taxonomy" id="181527"/>
    <lineage>
        <taxon>Eukaryota</taxon>
        <taxon>Fungi</taxon>
        <taxon>Dikarya</taxon>
        <taxon>Basidiomycota</taxon>
        <taxon>Agaricomycotina</taxon>
        <taxon>Agaricomycetes</taxon>
        <taxon>Agaricomycetidae</taxon>
        <taxon>Agaricales</taxon>
        <taxon>Pluteineae</taxon>
        <taxon>Pluteaceae</taxon>
        <taxon>Pluteus</taxon>
    </lineage>
</organism>
<evidence type="ECO:0000313" key="2">
    <source>
        <dbReference type="Proteomes" id="UP000308600"/>
    </source>
</evidence>
<evidence type="ECO:0000313" key="1">
    <source>
        <dbReference type="EMBL" id="TFK73374.1"/>
    </source>
</evidence>
<keyword evidence="2" id="KW-1185">Reference proteome</keyword>
<dbReference type="EMBL" id="ML208276">
    <property type="protein sequence ID" value="TFK73374.1"/>
    <property type="molecule type" value="Genomic_DNA"/>
</dbReference>